<gene>
    <name evidence="4" type="ORF">BCR33DRAFT_847109</name>
</gene>
<keyword evidence="1" id="KW-0677">Repeat</keyword>
<feature type="region of interest" description="Disordered" evidence="3">
    <location>
        <begin position="29"/>
        <end position="60"/>
    </location>
</feature>
<dbReference type="Gene3D" id="3.80.10.10">
    <property type="entry name" value="Ribonuclease Inhibitor"/>
    <property type="match status" value="2"/>
</dbReference>
<dbReference type="PANTHER" id="PTHR24111:SF0">
    <property type="entry name" value="LEUCINE-RICH REPEAT-CONTAINING PROTEIN"/>
    <property type="match status" value="1"/>
</dbReference>
<proteinExistence type="predicted"/>
<feature type="region of interest" description="Disordered" evidence="3">
    <location>
        <begin position="1193"/>
        <end position="1249"/>
    </location>
</feature>
<comment type="caution">
    <text evidence="4">The sequence shown here is derived from an EMBL/GenBank/DDBJ whole genome shotgun (WGS) entry which is preliminary data.</text>
</comment>
<keyword evidence="5" id="KW-1185">Reference proteome</keyword>
<feature type="coiled-coil region" evidence="2">
    <location>
        <begin position="174"/>
        <end position="258"/>
    </location>
</feature>
<evidence type="ECO:0000256" key="3">
    <source>
        <dbReference type="SAM" id="MobiDB-lite"/>
    </source>
</evidence>
<organism evidence="4 5">
    <name type="scientific">Rhizoclosmatium globosum</name>
    <dbReference type="NCBI Taxonomy" id="329046"/>
    <lineage>
        <taxon>Eukaryota</taxon>
        <taxon>Fungi</taxon>
        <taxon>Fungi incertae sedis</taxon>
        <taxon>Chytridiomycota</taxon>
        <taxon>Chytridiomycota incertae sedis</taxon>
        <taxon>Chytridiomycetes</taxon>
        <taxon>Chytridiales</taxon>
        <taxon>Chytriomycetaceae</taxon>
        <taxon>Rhizoclosmatium</taxon>
    </lineage>
</organism>
<feature type="compositionally biased region" description="Low complexity" evidence="3">
    <location>
        <begin position="1208"/>
        <end position="1223"/>
    </location>
</feature>
<evidence type="ECO:0000256" key="2">
    <source>
        <dbReference type="SAM" id="Coils"/>
    </source>
</evidence>
<dbReference type="InterPro" id="IPR035897">
    <property type="entry name" value="Toll_tir_struct_dom_sf"/>
</dbReference>
<dbReference type="Proteomes" id="UP000193642">
    <property type="component" value="Unassembled WGS sequence"/>
</dbReference>
<dbReference type="SMART" id="SM00368">
    <property type="entry name" value="LRR_RI"/>
    <property type="match status" value="7"/>
</dbReference>
<dbReference type="EMBL" id="MCGO01000008">
    <property type="protein sequence ID" value="ORY49840.1"/>
    <property type="molecule type" value="Genomic_DNA"/>
</dbReference>
<evidence type="ECO:0000313" key="5">
    <source>
        <dbReference type="Proteomes" id="UP000193642"/>
    </source>
</evidence>
<evidence type="ECO:0000256" key="1">
    <source>
        <dbReference type="ARBA" id="ARBA00022737"/>
    </source>
</evidence>
<dbReference type="SUPFAM" id="SSF52200">
    <property type="entry name" value="Toll/Interleukin receptor TIR domain"/>
    <property type="match status" value="1"/>
</dbReference>
<dbReference type="PANTHER" id="PTHR24111">
    <property type="entry name" value="LEUCINE-RICH REPEAT-CONTAINING PROTEIN 34"/>
    <property type="match status" value="1"/>
</dbReference>
<sequence length="1476" mass="161655">MAESTAVDVDTETAAPAWVDGGSIKWIGTAPPQKADAIGSPERWLDGSEDKDSNTAEDGVVSESQIENWLKELEPATLAQDLASLREDMKVLALAITQQRNLRKAEGDEKVADFFSKVAKVPVTELNADEQTEAEKGWPKYMVALKHAETILTAIDTNIVQKQAKFHPEQFLSVLDAQLQISELKVALAQKEQDLTVANEKALTLTYEMDEAKVQDIVAVKASLSQRDQELAATRKELSDAKERILSLTTQLDAANQRITAQEVAKVQLAAGLPSPTARPSTPTGLVSGIIGQLRRSSAMFGTQEPVATVPTLSPVAEKQDKNAIPASVTSASETKTGPQTATTASDSKPDTEISGLPDDPSASLQACGEWFKSAETFDFFISYRVATDARVAMELYFRLKDQRIVDEYGHSRQVKVYWDKECLKKGQDWRDGFVQGLKNSRCVLMIMSVGAAERMKESDKKGDNVLLEWETAILAGKKNICIPQPVFINNPKEGVSALDFYSKFRKTCPTTRPDQPDAHRVSCKTTIGAATNLQGIQLDVNEISWSIPELIRALQTYNANVVKAAATQCAIEYSFFNHYPRLDIASKTFTIKFLNDYDLKEQYREKLEGLELTFNKSPRMDEFAVQVLCNGLKTNFTFLTNLSLKSVNFRESSTWDLLAEALEQNTTLQALNLSENDICGQKRLHNAIKDHPALNNVLVGPGWDPLPILHGDKIETAYFYACDAAGLQLLTEIYEIGKPSMRNIGFWDQNNSMKSAPTPTEFGPMLAKIEGLESIRFYTSNSSFLVALVDCVASNVSLTSIYVEGQGSDTVDMSLQKTNSSDKDKNADANARGGTQPKSNKVSKKKEAAAWMKPFCDALVQRHTTSSDLQPTIDPITTLQLNNLKLVDEDYFLLAATVPAVQGTLESLLLDSNDATANGASAIFKAFTSPDAKLNLLTMIDNNIGPLCAPDLSTLMKTLKNITHLDMSQNPLGDEAIEQVCDGITSNSESKLQTLNFRRTNMTGDRGFRAVAKVLEVPNVQLAGLDVSENDATSAGVRLIGKALPGSLTTLTSLNLHGLYCGPDGFEAVAEAVKNTDSVISYLDASNCKLGDVGAALLLNSFSENHKFDIYLQENDIQGSKLLLDTLRAKLEANELHHLDLEGNTTLNTEFFKELGQILKVQGVRYKAQRLKDQEKDWADYLAEKEAKKAATDAKPVSDAVDGQSSVAPAAEPTTADATVADQSQEAPKEETAEAAEEPEPDKTFEDFEASDKYPGIVYITLNRTQCKDEGAIALLEAIPEWEDFNVSFTNCGLTDATVDAIISKLQATPVDVRHWGRITLDDNNITNEAAERLLNAAIEFDKLRLKEGETYPKRALTIALNQTQITDAWQNDNAEKIESLQLIPLQRWIYATENSDSEYDYGNGYIFVPEENVEAAAENPATDEKPEVEGTAAASVAPQSESVAKEFGQDVSGVEVTAVAPQTESVTKEFGQDV</sequence>
<dbReference type="STRING" id="329046.A0A1Y2CS02"/>
<dbReference type="InterPro" id="IPR052201">
    <property type="entry name" value="LRR-containing_regulator"/>
</dbReference>
<feature type="compositionally biased region" description="Basic and acidic residues" evidence="3">
    <location>
        <begin position="43"/>
        <end position="54"/>
    </location>
</feature>
<name>A0A1Y2CS02_9FUNG</name>
<feature type="compositionally biased region" description="Polar residues" evidence="3">
    <location>
        <begin position="328"/>
        <end position="347"/>
    </location>
</feature>
<feature type="region of interest" description="Disordered" evidence="3">
    <location>
        <begin position="318"/>
        <end position="360"/>
    </location>
</feature>
<reference evidence="4 5" key="1">
    <citation type="submission" date="2016-07" db="EMBL/GenBank/DDBJ databases">
        <title>Pervasive Adenine N6-methylation of Active Genes in Fungi.</title>
        <authorList>
            <consortium name="DOE Joint Genome Institute"/>
            <person name="Mondo S.J."/>
            <person name="Dannebaum R.O."/>
            <person name="Kuo R.C."/>
            <person name="Labutti K."/>
            <person name="Haridas S."/>
            <person name="Kuo A."/>
            <person name="Salamov A."/>
            <person name="Ahrendt S.R."/>
            <person name="Lipzen A."/>
            <person name="Sullivan W."/>
            <person name="Andreopoulos W.B."/>
            <person name="Clum A."/>
            <person name="Lindquist E."/>
            <person name="Daum C."/>
            <person name="Ramamoorthy G.K."/>
            <person name="Gryganskyi A."/>
            <person name="Culley D."/>
            <person name="Magnuson J.K."/>
            <person name="James T.Y."/>
            <person name="O'Malley M.A."/>
            <person name="Stajich J.E."/>
            <person name="Spatafora J.W."/>
            <person name="Visel A."/>
            <person name="Grigoriev I.V."/>
        </authorList>
    </citation>
    <scope>NUCLEOTIDE SEQUENCE [LARGE SCALE GENOMIC DNA]</scope>
    <source>
        <strain evidence="4 5">JEL800</strain>
    </source>
</reference>
<dbReference type="OrthoDB" id="2155967at2759"/>
<feature type="region of interest" description="Disordered" evidence="3">
    <location>
        <begin position="1418"/>
        <end position="1443"/>
    </location>
</feature>
<protein>
    <submittedName>
        <fullName evidence="4">RNI-like protein</fullName>
    </submittedName>
</protein>
<keyword evidence="2" id="KW-0175">Coiled coil</keyword>
<feature type="region of interest" description="Disordered" evidence="3">
    <location>
        <begin position="813"/>
        <end position="845"/>
    </location>
</feature>
<dbReference type="SUPFAM" id="SSF52047">
    <property type="entry name" value="RNI-like"/>
    <property type="match status" value="2"/>
</dbReference>
<evidence type="ECO:0000313" key="4">
    <source>
        <dbReference type="EMBL" id="ORY49840.1"/>
    </source>
</evidence>
<dbReference type="Gene3D" id="3.40.50.10140">
    <property type="entry name" value="Toll/interleukin-1 receptor homology (TIR) domain"/>
    <property type="match status" value="1"/>
</dbReference>
<dbReference type="InterPro" id="IPR032675">
    <property type="entry name" value="LRR_dom_sf"/>
</dbReference>
<accession>A0A1Y2CS02</accession>